<dbReference type="GO" id="GO:0004016">
    <property type="term" value="F:adenylate cyclase activity"/>
    <property type="evidence" value="ECO:0007669"/>
    <property type="project" value="TreeGrafter"/>
</dbReference>
<keyword evidence="12 14" id="KW-0456">Lyase</keyword>
<dbReference type="SUPFAM" id="SSF56112">
    <property type="entry name" value="Protein kinase-like (PK-like)"/>
    <property type="match status" value="1"/>
</dbReference>
<proteinExistence type="evidence at transcript level"/>
<evidence type="ECO:0000256" key="16">
    <source>
        <dbReference type="SAM" id="Phobius"/>
    </source>
</evidence>
<organism evidence="20">
    <name type="scientific">Placozoa sp. H4</name>
    <dbReference type="NCBI Taxonomy" id="1034858"/>
    <lineage>
        <taxon>Eukaryota</taxon>
        <taxon>Metazoa</taxon>
        <taxon>Placozoa</taxon>
    </lineage>
</organism>
<comment type="similarity">
    <text evidence="14">Belongs to the adenylyl cyclase class-4/guanylyl cyclase family.</text>
</comment>
<evidence type="ECO:0000256" key="14">
    <source>
        <dbReference type="RuleBase" id="RU000405"/>
    </source>
</evidence>
<dbReference type="PROSITE" id="PS50011">
    <property type="entry name" value="PROTEIN_KINASE_DOM"/>
    <property type="match status" value="1"/>
</dbReference>
<keyword evidence="5 17" id="KW-0732">Signal</keyword>
<dbReference type="InterPro" id="IPR011009">
    <property type="entry name" value="Kinase-like_dom_sf"/>
</dbReference>
<dbReference type="GO" id="GO:0035556">
    <property type="term" value="P:intracellular signal transduction"/>
    <property type="evidence" value="ECO:0007669"/>
    <property type="project" value="InterPro"/>
</dbReference>
<feature type="signal peptide" evidence="17">
    <location>
        <begin position="1"/>
        <end position="22"/>
    </location>
</feature>
<keyword evidence="6" id="KW-0547">Nucleotide-binding</keyword>
<feature type="domain" description="Guanylate cyclase" evidence="19">
    <location>
        <begin position="884"/>
        <end position="1014"/>
    </location>
</feature>
<evidence type="ECO:0000256" key="6">
    <source>
        <dbReference type="ARBA" id="ARBA00022741"/>
    </source>
</evidence>
<evidence type="ECO:0000256" key="12">
    <source>
        <dbReference type="ARBA" id="ARBA00023239"/>
    </source>
</evidence>
<dbReference type="FunFam" id="1.10.510.10:FF:000420">
    <property type="entry name" value="Guanylate cyclase"/>
    <property type="match status" value="1"/>
</dbReference>
<dbReference type="GO" id="GO:0001653">
    <property type="term" value="F:peptide receptor activity"/>
    <property type="evidence" value="ECO:0007669"/>
    <property type="project" value="TreeGrafter"/>
</dbReference>
<accession>A0A7G7LKB0</accession>
<comment type="subcellular location">
    <subcellularLocation>
        <location evidence="2">Membrane</location>
        <topology evidence="2">Single-pass type I membrane protein</topology>
    </subcellularLocation>
</comment>
<dbReference type="InterPro" id="IPR018297">
    <property type="entry name" value="A/G_cyclase_CS"/>
</dbReference>
<evidence type="ECO:0000256" key="4">
    <source>
        <dbReference type="ARBA" id="ARBA00022692"/>
    </source>
</evidence>
<dbReference type="InterPro" id="IPR001828">
    <property type="entry name" value="ANF_lig-bd_rcpt"/>
</dbReference>
<dbReference type="GO" id="GO:0005886">
    <property type="term" value="C:plasma membrane"/>
    <property type="evidence" value="ECO:0007669"/>
    <property type="project" value="TreeGrafter"/>
</dbReference>
<dbReference type="Pfam" id="PF00211">
    <property type="entry name" value="Guanylate_cyc"/>
    <property type="match status" value="1"/>
</dbReference>
<feature type="domain" description="Protein kinase" evidence="18">
    <location>
        <begin position="537"/>
        <end position="813"/>
    </location>
</feature>
<reference evidence="20" key="1">
    <citation type="journal article" date="2020" name="Sci. Rep.">
        <title>The diversification and lineage-specific expansion of nitric oxide signaling in Placozoa: insights in the evolution of gaseous transmission.</title>
        <authorList>
            <person name="Moroz L.L."/>
            <person name="Romanova D.Y."/>
            <person name="Nikitin M.A."/>
            <person name="Sohn D."/>
            <person name="Kohn A.B."/>
            <person name="Neveu E."/>
            <person name="Varoqueaux F."/>
            <person name="Fasshauer D."/>
        </authorList>
    </citation>
    <scope>NUCLEOTIDE SEQUENCE</scope>
</reference>
<keyword evidence="7 16" id="KW-1133">Transmembrane helix</keyword>
<dbReference type="PANTHER" id="PTHR11920">
    <property type="entry name" value="GUANYLYL CYCLASE"/>
    <property type="match status" value="1"/>
</dbReference>
<dbReference type="Gene3D" id="6.10.250.780">
    <property type="match status" value="1"/>
</dbReference>
<dbReference type="InterPro" id="IPR000719">
    <property type="entry name" value="Prot_kinase_dom"/>
</dbReference>
<dbReference type="Gene3D" id="3.30.70.1230">
    <property type="entry name" value="Nucleotide cyclase"/>
    <property type="match status" value="1"/>
</dbReference>
<evidence type="ECO:0000256" key="13">
    <source>
        <dbReference type="ARBA" id="ARBA00023293"/>
    </source>
</evidence>
<dbReference type="InterPro" id="IPR028082">
    <property type="entry name" value="Peripla_BP_I"/>
</dbReference>
<dbReference type="Pfam" id="PF07714">
    <property type="entry name" value="PK_Tyr_Ser-Thr"/>
    <property type="match status" value="1"/>
</dbReference>
<keyword evidence="13 15" id="KW-0141">cGMP biosynthesis</keyword>
<dbReference type="CDD" id="cd14042">
    <property type="entry name" value="PK_GC-A_B"/>
    <property type="match status" value="1"/>
</dbReference>
<dbReference type="GO" id="GO:0005524">
    <property type="term" value="F:ATP binding"/>
    <property type="evidence" value="ECO:0007669"/>
    <property type="project" value="InterPro"/>
</dbReference>
<evidence type="ECO:0000256" key="1">
    <source>
        <dbReference type="ARBA" id="ARBA00001436"/>
    </source>
</evidence>
<protein>
    <recommendedName>
        <fullName evidence="3 15">Guanylate cyclase</fullName>
        <ecNumber evidence="3 15">4.6.1.2</ecNumber>
    </recommendedName>
</protein>
<dbReference type="InterPro" id="IPR001054">
    <property type="entry name" value="A/G_cyclase"/>
</dbReference>
<feature type="transmembrane region" description="Helical" evidence="16">
    <location>
        <begin position="454"/>
        <end position="480"/>
    </location>
</feature>
<dbReference type="SUPFAM" id="SSF55073">
    <property type="entry name" value="Nucleotide cyclase"/>
    <property type="match status" value="1"/>
</dbReference>
<name>A0A7G7LKB0_9METZ</name>
<dbReference type="EC" id="4.6.1.2" evidence="3 15"/>
<dbReference type="AlphaFoldDB" id="A0A7G7LKB0"/>
<dbReference type="SMART" id="SM00044">
    <property type="entry name" value="CYCc"/>
    <property type="match status" value="1"/>
</dbReference>
<evidence type="ECO:0000256" key="15">
    <source>
        <dbReference type="RuleBase" id="RU003431"/>
    </source>
</evidence>
<dbReference type="PRINTS" id="PR00255">
    <property type="entry name" value="NATPEPTIDER"/>
</dbReference>
<feature type="chain" id="PRO_5028866292" description="Guanylate cyclase" evidence="17">
    <location>
        <begin position="23"/>
        <end position="1093"/>
    </location>
</feature>
<dbReference type="CDD" id="cd07302">
    <property type="entry name" value="CHD"/>
    <property type="match status" value="1"/>
</dbReference>
<keyword evidence="9 16" id="KW-0472">Membrane</keyword>
<evidence type="ECO:0000256" key="9">
    <source>
        <dbReference type="ARBA" id="ARBA00023136"/>
    </source>
</evidence>
<dbReference type="CDD" id="cd06352">
    <property type="entry name" value="PBP1_NPR_GC-like"/>
    <property type="match status" value="1"/>
</dbReference>
<dbReference type="PROSITE" id="PS00452">
    <property type="entry name" value="GUANYLATE_CYCLASE_1"/>
    <property type="match status" value="1"/>
</dbReference>
<evidence type="ECO:0000256" key="3">
    <source>
        <dbReference type="ARBA" id="ARBA00012202"/>
    </source>
</evidence>
<dbReference type="Pfam" id="PF07701">
    <property type="entry name" value="HNOBA"/>
    <property type="match status" value="1"/>
</dbReference>
<evidence type="ECO:0000256" key="11">
    <source>
        <dbReference type="ARBA" id="ARBA00023180"/>
    </source>
</evidence>
<comment type="catalytic activity">
    <reaction evidence="1 15">
        <text>GTP = 3',5'-cyclic GMP + diphosphate</text>
        <dbReference type="Rhea" id="RHEA:13665"/>
        <dbReference type="ChEBI" id="CHEBI:33019"/>
        <dbReference type="ChEBI" id="CHEBI:37565"/>
        <dbReference type="ChEBI" id="CHEBI:57746"/>
        <dbReference type="EC" id="4.6.1.2"/>
    </reaction>
</comment>
<dbReference type="Gene3D" id="3.40.50.2300">
    <property type="match status" value="2"/>
</dbReference>
<dbReference type="FunFam" id="3.30.70.1230:FF:000004">
    <property type="entry name" value="Guanylate cyclase"/>
    <property type="match status" value="1"/>
</dbReference>
<dbReference type="PROSITE" id="PS50125">
    <property type="entry name" value="GUANYLATE_CYCLASE_2"/>
    <property type="match status" value="1"/>
</dbReference>
<dbReference type="GO" id="GO:0004672">
    <property type="term" value="F:protein kinase activity"/>
    <property type="evidence" value="ECO:0007669"/>
    <property type="project" value="InterPro"/>
</dbReference>
<evidence type="ECO:0000256" key="17">
    <source>
        <dbReference type="SAM" id="SignalP"/>
    </source>
</evidence>
<dbReference type="GO" id="GO:0005525">
    <property type="term" value="F:GTP binding"/>
    <property type="evidence" value="ECO:0007669"/>
    <property type="project" value="UniProtKB-KW"/>
</dbReference>
<evidence type="ECO:0000259" key="18">
    <source>
        <dbReference type="PROSITE" id="PS50011"/>
    </source>
</evidence>
<evidence type="ECO:0000259" key="19">
    <source>
        <dbReference type="PROSITE" id="PS50125"/>
    </source>
</evidence>
<keyword evidence="11" id="KW-0325">Glycoprotein</keyword>
<dbReference type="Pfam" id="PF01094">
    <property type="entry name" value="ANF_receptor"/>
    <property type="match status" value="1"/>
</dbReference>
<evidence type="ECO:0000256" key="10">
    <source>
        <dbReference type="ARBA" id="ARBA00023170"/>
    </source>
</evidence>
<evidence type="ECO:0000256" key="8">
    <source>
        <dbReference type="ARBA" id="ARBA00023134"/>
    </source>
</evidence>
<evidence type="ECO:0000256" key="5">
    <source>
        <dbReference type="ARBA" id="ARBA00022729"/>
    </source>
</evidence>
<dbReference type="EMBL" id="MT678082">
    <property type="protein sequence ID" value="QNG40927.1"/>
    <property type="molecule type" value="mRNA"/>
</dbReference>
<dbReference type="Gene3D" id="1.10.510.10">
    <property type="entry name" value="Transferase(Phosphotransferase) domain 1"/>
    <property type="match status" value="1"/>
</dbReference>
<dbReference type="GO" id="GO:0007168">
    <property type="term" value="P:receptor guanylyl cyclase signaling pathway"/>
    <property type="evidence" value="ECO:0007669"/>
    <property type="project" value="TreeGrafter"/>
</dbReference>
<sequence>MLTMMKLSLCLPFFILLQMVISRHDISRRNSQQKPELRMAALLTWNDQLTLSKIVGAIPVGVADIEKAQILPQFRINMKYYNTFCLAKDGLVAIANIKATFNPHVFIGPDCSVVCQPGAILAGSWNIPMISYACSADDLSRQNIYPTFARTVGTTYILATAFPFIFQQYGWKSAVIMASTQEIWQYQATNIKKLLEEKNITIYEQSFVPGYHGDGRRIQTKNILLSHSDKATIFVLCAYGGDIREIMLNAKDLGLLNGKYAFIAVELNIDSHIGSQTWMGNDTRDQEALEAYNGMLNVHLKTPDSPTWKNFTTEIRRRVAAPPYNKPLPANEKVDTYAGTLHDAIILYALALNATLQEGGNITDGITVANKMMNRTFSGVTGEVVIDKNGDRDPDYVLQNLVNGAYMDIGLYISAQQNFSMIPGKVVIWPGNTTVVPKDIPECGWNNEKCSGNLAVLGGAIGGSITALVILFSIIFYYLWRKSRFEADLSSSLWKIDYNEIIFNVKPGANMFGSMVSTKPQIISRPNSAVSLRQKAKADAISIGSASYAEDMQIFTSMGLYRGNFVAIKKIHKKHIDLSRTLLIELKQVRDLNHDNINPFVGACIDVPNICIVTQYCNKGSLQDVLENDDIKLDDTFKLSFAMDIAKGMHYLHCSPLKFHGNLKSSNCVIDSRWVCKITDYGLATFRSKQDDEQIALLRGEHAQSQGLFWRAPELLRENNAKNEPCGTQKGDIYSYGIIAYEIHTRNGPYGNNDLAPKDILERVINCESPPFRPCMKGEDNNQWRMLMEDCWTENPDSRPSFSSVKNKLRSFADGKSMNLVDKMISMMEKYADHLEELVEERTHQLIAEKRKTDELLYRMLPRSVAEQLKAGNTVTAVSFDEVTIFFSDIVGFTNLASDSTPMQVVDLLNDLYTLFDAIIDSYDVYKVETIGDAYMVVSGLPVNNGIMHASEIARMALDLLSSMITFSIRHRPGIQLKLRIGIHSGPCAAGVVGLKMPRYCLFGDTVNVTSRMESNGKPLRIHVSQACRNVLEEIGGFKLKERGTIFIKGKGNVVTYWLKGYIGSNKELPKVEIDDADDNYYDQDEWIADNVI</sequence>
<dbReference type="InterPro" id="IPR001245">
    <property type="entry name" value="Ser-Thr/Tyr_kinase_cat_dom"/>
</dbReference>
<dbReference type="SUPFAM" id="SSF53822">
    <property type="entry name" value="Periplasmic binding protein-like I"/>
    <property type="match status" value="1"/>
</dbReference>
<keyword evidence="10" id="KW-0675">Receptor</keyword>
<evidence type="ECO:0000313" key="20">
    <source>
        <dbReference type="EMBL" id="QNG40927.1"/>
    </source>
</evidence>
<dbReference type="InterPro" id="IPR050401">
    <property type="entry name" value="Cyclic_nucleotide_synthase"/>
</dbReference>
<dbReference type="InterPro" id="IPR011645">
    <property type="entry name" value="HNOB_dom_associated"/>
</dbReference>
<keyword evidence="8" id="KW-0342">GTP-binding</keyword>
<evidence type="ECO:0000256" key="7">
    <source>
        <dbReference type="ARBA" id="ARBA00022989"/>
    </source>
</evidence>
<dbReference type="GO" id="GO:0004383">
    <property type="term" value="F:guanylate cyclase activity"/>
    <property type="evidence" value="ECO:0007669"/>
    <property type="project" value="UniProtKB-EC"/>
</dbReference>
<evidence type="ECO:0000256" key="2">
    <source>
        <dbReference type="ARBA" id="ARBA00004479"/>
    </source>
</evidence>
<dbReference type="PANTHER" id="PTHR11920:SF335">
    <property type="entry name" value="GUANYLATE CYCLASE"/>
    <property type="match status" value="1"/>
</dbReference>
<dbReference type="InterPro" id="IPR001170">
    <property type="entry name" value="ANPR/GUC"/>
</dbReference>
<keyword evidence="4 16" id="KW-0812">Transmembrane</keyword>
<dbReference type="InterPro" id="IPR029787">
    <property type="entry name" value="Nucleotide_cyclase"/>
</dbReference>